<dbReference type="Pfam" id="PF13192">
    <property type="entry name" value="Thioredoxin_3"/>
    <property type="match status" value="1"/>
</dbReference>
<name>A0A2H0LNU6_9BACT</name>
<evidence type="ECO:0000313" key="2">
    <source>
        <dbReference type="EMBL" id="PIQ86113.1"/>
    </source>
</evidence>
<dbReference type="Gene3D" id="3.40.30.10">
    <property type="entry name" value="Glutaredoxin"/>
    <property type="match status" value="1"/>
</dbReference>
<proteinExistence type="predicted"/>
<accession>A0A2H0LNU6</accession>
<comment type="caution">
    <text evidence="2">The sequence shown here is derived from an EMBL/GenBank/DDBJ whole genome shotgun (WGS) entry which is preliminary data.</text>
</comment>
<protein>
    <submittedName>
        <fullName evidence="2">Glutaredoxin</fullName>
    </submittedName>
</protein>
<dbReference type="InterPro" id="IPR012336">
    <property type="entry name" value="Thioredoxin-like_fold"/>
</dbReference>
<dbReference type="AlphaFoldDB" id="A0A2H0LNU6"/>
<sequence>MAKRKVEVFTSRCYLCEEMVKLVKELACPSCEVTVYDISEPCESKECIEKAKAYGITSVPTVAVDGKIADCCERGKPERDALIKAGIGQAA</sequence>
<dbReference type="EMBL" id="PCVY01000050">
    <property type="protein sequence ID" value="PIQ86113.1"/>
    <property type="molecule type" value="Genomic_DNA"/>
</dbReference>
<gene>
    <name evidence="2" type="ORF">COV74_06015</name>
</gene>
<reference evidence="2 3" key="1">
    <citation type="submission" date="2017-09" db="EMBL/GenBank/DDBJ databases">
        <title>Depth-based differentiation of microbial function through sediment-hosted aquifers and enrichment of novel symbionts in the deep terrestrial subsurface.</title>
        <authorList>
            <person name="Probst A.J."/>
            <person name="Ladd B."/>
            <person name="Jarett J.K."/>
            <person name="Geller-Mcgrath D.E."/>
            <person name="Sieber C.M."/>
            <person name="Emerson J.B."/>
            <person name="Anantharaman K."/>
            <person name="Thomas B.C."/>
            <person name="Malmstrom R."/>
            <person name="Stieglmeier M."/>
            <person name="Klingl A."/>
            <person name="Woyke T."/>
            <person name="Ryan C.M."/>
            <person name="Banfield J.F."/>
        </authorList>
    </citation>
    <scope>NUCLEOTIDE SEQUENCE [LARGE SCALE GENOMIC DNA]</scope>
    <source>
        <strain evidence="2">CG11_big_fil_rev_8_21_14_0_20_45_26</strain>
    </source>
</reference>
<dbReference type="InterPro" id="IPR036249">
    <property type="entry name" value="Thioredoxin-like_sf"/>
</dbReference>
<organism evidence="2 3">
    <name type="scientific">Candidatus Abzuiibacterium crystallinum</name>
    <dbReference type="NCBI Taxonomy" id="1974748"/>
    <lineage>
        <taxon>Bacteria</taxon>
        <taxon>Pseudomonadati</taxon>
        <taxon>Candidatus Omnitrophota</taxon>
        <taxon>Candidatus Abzuiibacterium</taxon>
    </lineage>
</organism>
<evidence type="ECO:0000313" key="3">
    <source>
        <dbReference type="Proteomes" id="UP000230859"/>
    </source>
</evidence>
<dbReference type="Proteomes" id="UP000230859">
    <property type="component" value="Unassembled WGS sequence"/>
</dbReference>
<evidence type="ECO:0000259" key="1">
    <source>
        <dbReference type="Pfam" id="PF13192"/>
    </source>
</evidence>
<dbReference type="SUPFAM" id="SSF52833">
    <property type="entry name" value="Thioredoxin-like"/>
    <property type="match status" value="1"/>
</dbReference>
<feature type="domain" description="Thioredoxin-like fold" evidence="1">
    <location>
        <begin position="5"/>
        <end position="68"/>
    </location>
</feature>